<feature type="transmembrane region" description="Helical" evidence="1">
    <location>
        <begin position="207"/>
        <end position="226"/>
    </location>
</feature>
<dbReference type="AlphaFoldDB" id="A0A9D9DTN4"/>
<accession>A0A9D9DTN4</accession>
<reference evidence="2" key="2">
    <citation type="journal article" date="2021" name="PeerJ">
        <title>Extensive microbial diversity within the chicken gut microbiome revealed by metagenomics and culture.</title>
        <authorList>
            <person name="Gilroy R."/>
            <person name="Ravi A."/>
            <person name="Getino M."/>
            <person name="Pursley I."/>
            <person name="Horton D.L."/>
            <person name="Alikhan N.F."/>
            <person name="Baker D."/>
            <person name="Gharbi K."/>
            <person name="Hall N."/>
            <person name="Watson M."/>
            <person name="Adriaenssens E.M."/>
            <person name="Foster-Nyarko E."/>
            <person name="Jarju S."/>
            <person name="Secka A."/>
            <person name="Antonio M."/>
            <person name="Oren A."/>
            <person name="Chaudhuri R.R."/>
            <person name="La Ragione R."/>
            <person name="Hildebrand F."/>
            <person name="Pallen M.J."/>
        </authorList>
    </citation>
    <scope>NUCLEOTIDE SEQUENCE</scope>
    <source>
        <strain evidence="2">2889</strain>
    </source>
</reference>
<proteinExistence type="predicted"/>
<keyword evidence="1" id="KW-1133">Transmembrane helix</keyword>
<evidence type="ECO:0000313" key="2">
    <source>
        <dbReference type="EMBL" id="MBO8432765.1"/>
    </source>
</evidence>
<dbReference type="Proteomes" id="UP000823612">
    <property type="component" value="Unassembled WGS sequence"/>
</dbReference>
<feature type="transmembrane region" description="Helical" evidence="1">
    <location>
        <begin position="149"/>
        <end position="172"/>
    </location>
</feature>
<keyword evidence="1" id="KW-0812">Transmembrane</keyword>
<evidence type="ECO:0000256" key="1">
    <source>
        <dbReference type="SAM" id="Phobius"/>
    </source>
</evidence>
<gene>
    <name evidence="2" type="ORF">IAB08_05680</name>
</gene>
<keyword evidence="1" id="KW-0472">Membrane</keyword>
<name>A0A9D9DTN4_9BACT</name>
<dbReference type="EMBL" id="JADIMZ010000087">
    <property type="protein sequence ID" value="MBO8432765.1"/>
    <property type="molecule type" value="Genomic_DNA"/>
</dbReference>
<evidence type="ECO:0000313" key="3">
    <source>
        <dbReference type="Proteomes" id="UP000823612"/>
    </source>
</evidence>
<feature type="transmembrane region" description="Helical" evidence="1">
    <location>
        <begin position="103"/>
        <end position="129"/>
    </location>
</feature>
<feature type="transmembrane region" description="Helical" evidence="1">
    <location>
        <begin position="268"/>
        <end position="291"/>
    </location>
</feature>
<sequence length="521" mass="59158">MGKAATFWTKYNIFKHWTPLVQAYRQNASGMEVDASQKRYLKWGTLIPVMLFAIGWFLYYLPYFKHQADISFFAYTGNFVQPFFDGTSAPRISEFLWRFVAQFYFNTPLIVAVVAFLMIGFCITSWATAGPYTPFLLLLYCLLFPSADPAQASIAISLWLNMGALSIFFLLFRHAARHPRAWTPLVLFHVYTAIAGALLYYATGHWALLFCIAVVFSHLVGIPMALGDKKQGLWKIRLWNFIVSAFITSALSCWLWDISTDAGFHAPWYVWMALVIFGVACIPGILLQAYNNRKIFLYEWGKRRGIHDGKPVLAPAHHILLTLVAVGFSCLVLFVFARNPLDRALVKAQNAVVRADYLAVQDVCQEFRAKSGLAEGQLKSSYERISDPSEIVTLEIYSMLSSVGQGLFPLDSMDSFSRLCHRVDSMRVSARDYAYVQLNVLLGRPSEVCRMILADAGRYGLQNRFMEPLADACWATGQQELLQEVLYYAKKSLYSKPLYYRYKDSVPNVRKGNLVPFPALD</sequence>
<feature type="transmembrane region" description="Helical" evidence="1">
    <location>
        <begin position="184"/>
        <end position="201"/>
    </location>
</feature>
<feature type="transmembrane region" description="Helical" evidence="1">
    <location>
        <begin position="312"/>
        <end position="337"/>
    </location>
</feature>
<evidence type="ECO:0008006" key="4">
    <source>
        <dbReference type="Google" id="ProtNLM"/>
    </source>
</evidence>
<feature type="transmembrane region" description="Helical" evidence="1">
    <location>
        <begin position="40"/>
        <end position="61"/>
    </location>
</feature>
<reference evidence="2" key="1">
    <citation type="submission" date="2020-10" db="EMBL/GenBank/DDBJ databases">
        <authorList>
            <person name="Gilroy R."/>
        </authorList>
    </citation>
    <scope>NUCLEOTIDE SEQUENCE</scope>
    <source>
        <strain evidence="2">2889</strain>
    </source>
</reference>
<protein>
    <recommendedName>
        <fullName evidence="4">Transmembrane protein</fullName>
    </recommendedName>
</protein>
<organism evidence="2 3">
    <name type="scientific">Candidatus Pullibacteroides excrementavium</name>
    <dbReference type="NCBI Taxonomy" id="2840905"/>
    <lineage>
        <taxon>Bacteria</taxon>
        <taxon>Pseudomonadati</taxon>
        <taxon>Bacteroidota</taxon>
        <taxon>Bacteroidia</taxon>
        <taxon>Bacteroidales</taxon>
        <taxon>Candidatus Pullibacteroides</taxon>
    </lineage>
</organism>
<comment type="caution">
    <text evidence="2">The sequence shown here is derived from an EMBL/GenBank/DDBJ whole genome shotgun (WGS) entry which is preliminary data.</text>
</comment>
<feature type="transmembrane region" description="Helical" evidence="1">
    <location>
        <begin position="238"/>
        <end position="256"/>
    </location>
</feature>